<dbReference type="OrthoDB" id="9790710at2"/>
<protein>
    <submittedName>
        <fullName evidence="1">Glycosyltransferase involved in cell wall bisynthesis</fullName>
    </submittedName>
</protein>
<dbReference type="EMBL" id="FTPR01000001">
    <property type="protein sequence ID" value="SIT84302.1"/>
    <property type="molecule type" value="Genomic_DNA"/>
</dbReference>
<dbReference type="Gene3D" id="3.40.50.2000">
    <property type="entry name" value="Glycogen Phosphorylase B"/>
    <property type="match status" value="2"/>
</dbReference>
<reference evidence="2" key="1">
    <citation type="submission" date="2017-01" db="EMBL/GenBank/DDBJ databases">
        <authorList>
            <person name="Varghese N."/>
            <person name="Submissions S."/>
        </authorList>
    </citation>
    <scope>NUCLEOTIDE SEQUENCE [LARGE SCALE GENOMIC DNA]</scope>
    <source>
        <strain evidence="2">DSM 29591</strain>
    </source>
</reference>
<dbReference type="RefSeq" id="WP_076659272.1">
    <property type="nucleotide sequence ID" value="NZ_FTPR01000001.1"/>
</dbReference>
<evidence type="ECO:0000313" key="1">
    <source>
        <dbReference type="EMBL" id="SIT84302.1"/>
    </source>
</evidence>
<keyword evidence="1" id="KW-0808">Transferase</keyword>
<dbReference type="Proteomes" id="UP000186997">
    <property type="component" value="Unassembled WGS sequence"/>
</dbReference>
<sequence>MKILHIVPAFYPATYWGGPIWSTKAICDGVSALDGVQLRVLTADAAGPAIADRVVPVPLAYTVHYARRLAGHCIAPGLLARMPAAIHWADVVHVTGTYNMPTLPAFVLARAMGKPVVWSPRGGLQATADWPDAPKRRIKHGFEHLAHLLRPKGAVLHVTSAQEASHGTARLGQIARAIIPNAVDVPAELSPRRPRDGQCRLLFLSRLHPKKGVEALFAAMTRLPPHFTLDIYGTGDAEYVRMLQMRANLSAGRIRLHGHVDGAAKAAAFAQADLFVLPSHSENFGIVVAEALAHGVPVLTTQNTPWQDLARHGCGRCIDLPRSNLEAEILALPAQDLVQMGARGRAWMRRDFSTAAMVDAFADLYRGLAQDAFDGVMA</sequence>
<accession>A0A1R3X329</accession>
<gene>
    <name evidence="1" type="ORF">SAMN05421665_1829</name>
</gene>
<name>A0A1R3X329_9RHOB</name>
<dbReference type="PANTHER" id="PTHR12526">
    <property type="entry name" value="GLYCOSYLTRANSFERASE"/>
    <property type="match status" value="1"/>
</dbReference>
<organism evidence="1 2">
    <name type="scientific">Yoonia rosea</name>
    <dbReference type="NCBI Taxonomy" id="287098"/>
    <lineage>
        <taxon>Bacteria</taxon>
        <taxon>Pseudomonadati</taxon>
        <taxon>Pseudomonadota</taxon>
        <taxon>Alphaproteobacteria</taxon>
        <taxon>Rhodobacterales</taxon>
        <taxon>Paracoccaceae</taxon>
        <taxon>Yoonia</taxon>
    </lineage>
</organism>
<dbReference type="STRING" id="287098.SAMN05421665_1829"/>
<evidence type="ECO:0000313" key="2">
    <source>
        <dbReference type="Proteomes" id="UP000186997"/>
    </source>
</evidence>
<dbReference type="Pfam" id="PF13692">
    <property type="entry name" value="Glyco_trans_1_4"/>
    <property type="match status" value="1"/>
</dbReference>
<dbReference type="GO" id="GO:0016740">
    <property type="term" value="F:transferase activity"/>
    <property type="evidence" value="ECO:0007669"/>
    <property type="project" value="UniProtKB-KW"/>
</dbReference>
<dbReference type="SUPFAM" id="SSF53756">
    <property type="entry name" value="UDP-Glycosyltransferase/glycogen phosphorylase"/>
    <property type="match status" value="1"/>
</dbReference>
<dbReference type="AlphaFoldDB" id="A0A1R3X329"/>
<keyword evidence="2" id="KW-1185">Reference proteome</keyword>
<proteinExistence type="predicted"/>